<dbReference type="PRINTS" id="PR00111">
    <property type="entry name" value="ABHYDROLASE"/>
</dbReference>
<evidence type="ECO:0000313" key="2">
    <source>
        <dbReference type="EMBL" id="PLT46318.1"/>
    </source>
</evidence>
<comment type="caution">
    <text evidence="2">The sequence shown here is derived from an EMBL/GenBank/DDBJ whole genome shotgun (WGS) entry which is preliminary data.</text>
</comment>
<dbReference type="EMBL" id="NFEZ01000004">
    <property type="protein sequence ID" value="PLT46318.1"/>
    <property type="molecule type" value="Genomic_DNA"/>
</dbReference>
<sequence>MATLETKQGALEFTTGDGVRIAYRLDGSVDKPVLLLANSIATSMDMWEGQAARLKEHFRLLRYDYRGHGGSDTPAGPYSLDRLGRDAVELLDALRIDRVHFLGLSLGGIVAQWVAIHAPERIDRLILSNTAAHLGSPELWEGLIASVLKPGSMPETAESFMKNWFPSSMLTPDNPIVKSFREMVLATRPQGIAGSWAAIRDMDLRRTASLIDRPTLVIAGEQDPVTLPEHGELLAKTIPGAELLVLPSAHLPNVEMESAFIEEVTAFLRRL</sequence>
<evidence type="ECO:0000259" key="1">
    <source>
        <dbReference type="Pfam" id="PF00561"/>
    </source>
</evidence>
<feature type="domain" description="AB hydrolase-1" evidence="1">
    <location>
        <begin position="32"/>
        <end position="253"/>
    </location>
</feature>
<dbReference type="GO" id="GO:0047570">
    <property type="term" value="F:3-oxoadipate enol-lactonase activity"/>
    <property type="evidence" value="ECO:0007669"/>
    <property type="project" value="UniProtKB-EC"/>
</dbReference>
<dbReference type="InterPro" id="IPR050471">
    <property type="entry name" value="AB_hydrolase"/>
</dbReference>
<dbReference type="PANTHER" id="PTHR43433">
    <property type="entry name" value="HYDROLASE, ALPHA/BETA FOLD FAMILY PROTEIN"/>
    <property type="match status" value="1"/>
</dbReference>
<protein>
    <submittedName>
        <fullName evidence="2">Beta-ketoadipate enol-lactone hydrolase</fullName>
        <ecNumber evidence="2">3.1.1.24</ecNumber>
    </submittedName>
</protein>
<accession>A0A2N5N7K9</accession>
<dbReference type="OrthoDB" id="9805423at2"/>
<name>A0A2N5N7K9_9BACL</name>
<dbReference type="InterPro" id="IPR000073">
    <property type="entry name" value="AB_hydrolase_1"/>
</dbReference>
<keyword evidence="3" id="KW-1185">Reference proteome</keyword>
<organism evidence="2 3">
    <name type="scientific">Paenibacillus pasadenensis</name>
    <dbReference type="NCBI Taxonomy" id="217090"/>
    <lineage>
        <taxon>Bacteria</taxon>
        <taxon>Bacillati</taxon>
        <taxon>Bacillota</taxon>
        <taxon>Bacilli</taxon>
        <taxon>Bacillales</taxon>
        <taxon>Paenibacillaceae</taxon>
        <taxon>Paenibacillus</taxon>
    </lineage>
</organism>
<keyword evidence="2" id="KW-0378">Hydrolase</keyword>
<reference evidence="2 3" key="1">
    <citation type="submission" date="2017-05" db="EMBL/GenBank/DDBJ databases">
        <title>Functional genome analysis of Paenibacillus pasadenensis strain R16: insights on endophytic life style and antifungal activity.</title>
        <authorList>
            <person name="Passera A."/>
            <person name="Marcolungo L."/>
            <person name="Casati P."/>
            <person name="Brasca M."/>
            <person name="Quaglino F."/>
            <person name="Delledonne M."/>
        </authorList>
    </citation>
    <scope>NUCLEOTIDE SEQUENCE [LARGE SCALE GENOMIC DNA]</scope>
    <source>
        <strain evidence="2 3">R16</strain>
    </source>
</reference>
<dbReference type="PANTHER" id="PTHR43433:SF5">
    <property type="entry name" value="AB HYDROLASE-1 DOMAIN-CONTAINING PROTEIN"/>
    <property type="match status" value="1"/>
</dbReference>
<dbReference type="Proteomes" id="UP000234789">
    <property type="component" value="Unassembled WGS sequence"/>
</dbReference>
<evidence type="ECO:0000313" key="3">
    <source>
        <dbReference type="Proteomes" id="UP000234789"/>
    </source>
</evidence>
<dbReference type="RefSeq" id="WP_028596881.1">
    <property type="nucleotide sequence ID" value="NZ_BIMM01000091.1"/>
</dbReference>
<dbReference type="Gene3D" id="3.40.50.1820">
    <property type="entry name" value="alpha/beta hydrolase"/>
    <property type="match status" value="1"/>
</dbReference>
<gene>
    <name evidence="2" type="ORF">B8V81_4749</name>
</gene>
<dbReference type="Pfam" id="PF00561">
    <property type="entry name" value="Abhydrolase_1"/>
    <property type="match status" value="1"/>
</dbReference>
<proteinExistence type="predicted"/>
<dbReference type="InterPro" id="IPR029058">
    <property type="entry name" value="AB_hydrolase_fold"/>
</dbReference>
<dbReference type="AlphaFoldDB" id="A0A2N5N7K9"/>
<dbReference type="EC" id="3.1.1.24" evidence="2"/>
<dbReference type="SUPFAM" id="SSF53474">
    <property type="entry name" value="alpha/beta-Hydrolases"/>
    <property type="match status" value="1"/>
</dbReference>